<feature type="compositionally biased region" description="Polar residues" evidence="6">
    <location>
        <begin position="539"/>
        <end position="548"/>
    </location>
</feature>
<sequence length="628" mass="67986">MRVSSVASPSLTLSDEAVVSTLVRSPPLCHLCQPRLSFSVSFSQLVSASSGCFAAASHPCFLSASPVSRQRLTCLSVSPAQVSAMDGDVSDESRLVYTLTGDGVATVNSSFSVSDNSGHIHLLRPLDRDAPTGRARWELQVSATDGVHEATALVHVNVKDINDNAPFFPSPVINGTVPENAKAVTLFASPFSTLFSSLPFFSPHSSMPILYLRLSPIFLIPLRPFIFSPALHSPSSFPSLPFPFPISLSLIFLYVHFHPPFYLSSPLFLFPSLLFLSLSPHSFLTLLLFLFSIPFSPRHSFLPCFLHVILSLSLFPSFPFLPVPFSPSFPLSPSSFLCLFSFILTSVLYLFSFSPSPPLPCSPFIPPPLYLSSPLPICLPLPFHSFPPSPSFLFLFCLSSPLPMFPSFLPLLFLFPSPFFLFPLSLFSLPPPPVHSPPPTLPLSSSPHLPSSPLSPLHSLFYSLPKFLPSPFHSFLSSPFLPLPLSPFHSPLPDSTSLLLSRRLRSDAGVGHRLRRPAGEHQRRLDLRRRENVIDEVSGQRSSPSTPTREGEGGGRVGVAVGWGGGGGVGCGGDGGWVSGWGMVGRGWPIFTIDPNTGRITTALCCLDREKTPTYAIQVVASDGGGLK</sequence>
<dbReference type="STRING" id="6689.A0A423U5B2"/>
<feature type="transmembrane region" description="Helical" evidence="7">
    <location>
        <begin position="210"/>
        <end position="231"/>
    </location>
</feature>
<feature type="transmembrane region" description="Helical" evidence="7">
    <location>
        <begin position="305"/>
        <end position="323"/>
    </location>
</feature>
<feature type="non-terminal residue" evidence="9">
    <location>
        <position position="628"/>
    </location>
</feature>
<dbReference type="PRINTS" id="PR00205">
    <property type="entry name" value="CADHERIN"/>
</dbReference>
<evidence type="ECO:0000259" key="8">
    <source>
        <dbReference type="PROSITE" id="PS50268"/>
    </source>
</evidence>
<evidence type="ECO:0000256" key="7">
    <source>
        <dbReference type="SAM" id="Phobius"/>
    </source>
</evidence>
<accession>A0A423U5B2</accession>
<keyword evidence="7" id="KW-0812">Transmembrane</keyword>
<evidence type="ECO:0000256" key="2">
    <source>
        <dbReference type="ARBA" id="ARBA00022737"/>
    </source>
</evidence>
<dbReference type="OrthoDB" id="6379573at2759"/>
<keyword evidence="4 7" id="KW-0472">Membrane</keyword>
<dbReference type="GO" id="GO:0045296">
    <property type="term" value="F:cadherin binding"/>
    <property type="evidence" value="ECO:0007669"/>
    <property type="project" value="TreeGrafter"/>
</dbReference>
<keyword evidence="7" id="KW-1133">Transmembrane helix</keyword>
<dbReference type="GO" id="GO:0016342">
    <property type="term" value="C:catenin complex"/>
    <property type="evidence" value="ECO:0007669"/>
    <property type="project" value="TreeGrafter"/>
</dbReference>
<evidence type="ECO:0000313" key="10">
    <source>
        <dbReference type="Proteomes" id="UP000283509"/>
    </source>
</evidence>
<feature type="transmembrane region" description="Helical" evidence="7">
    <location>
        <begin position="237"/>
        <end position="255"/>
    </location>
</feature>
<dbReference type="AlphaFoldDB" id="A0A423U5B2"/>
<name>A0A423U5B2_PENVA</name>
<dbReference type="PROSITE" id="PS00232">
    <property type="entry name" value="CADHERIN_1"/>
    <property type="match status" value="1"/>
</dbReference>
<dbReference type="GO" id="GO:0031175">
    <property type="term" value="P:neuron projection development"/>
    <property type="evidence" value="ECO:0007669"/>
    <property type="project" value="TreeGrafter"/>
</dbReference>
<feature type="transmembrane region" description="Helical" evidence="7">
    <location>
        <begin position="335"/>
        <end position="354"/>
    </location>
</feature>
<feature type="domain" description="Cadherin" evidence="8">
    <location>
        <begin position="77"/>
        <end position="168"/>
    </location>
</feature>
<feature type="compositionally biased region" description="Basic and acidic residues" evidence="6">
    <location>
        <begin position="517"/>
        <end position="533"/>
    </location>
</feature>
<comment type="caution">
    <text evidence="9">The sequence shown here is derived from an EMBL/GenBank/DDBJ whole genome shotgun (WGS) entry which is preliminary data.</text>
</comment>
<evidence type="ECO:0000256" key="3">
    <source>
        <dbReference type="ARBA" id="ARBA00022837"/>
    </source>
</evidence>
<organism evidence="9 10">
    <name type="scientific">Penaeus vannamei</name>
    <name type="common">Whiteleg shrimp</name>
    <name type="synonym">Litopenaeus vannamei</name>
    <dbReference type="NCBI Taxonomy" id="6689"/>
    <lineage>
        <taxon>Eukaryota</taxon>
        <taxon>Metazoa</taxon>
        <taxon>Ecdysozoa</taxon>
        <taxon>Arthropoda</taxon>
        <taxon>Crustacea</taxon>
        <taxon>Multicrustacea</taxon>
        <taxon>Malacostraca</taxon>
        <taxon>Eumalacostraca</taxon>
        <taxon>Eucarida</taxon>
        <taxon>Decapoda</taxon>
        <taxon>Dendrobranchiata</taxon>
        <taxon>Penaeoidea</taxon>
        <taxon>Penaeidae</taxon>
        <taxon>Penaeus</taxon>
    </lineage>
</organism>
<dbReference type="InterPro" id="IPR020894">
    <property type="entry name" value="Cadherin_CS"/>
</dbReference>
<dbReference type="InterPro" id="IPR002126">
    <property type="entry name" value="Cadherin-like_dom"/>
</dbReference>
<evidence type="ECO:0000256" key="5">
    <source>
        <dbReference type="PROSITE-ProRule" id="PRU00043"/>
    </source>
</evidence>
<dbReference type="EMBL" id="QCYY01000629">
    <property type="protein sequence ID" value="ROT83884.1"/>
    <property type="molecule type" value="Genomic_DNA"/>
</dbReference>
<dbReference type="PANTHER" id="PTHR24027:SF438">
    <property type="entry name" value="CADHERIN 23"/>
    <property type="match status" value="1"/>
</dbReference>
<evidence type="ECO:0000256" key="1">
    <source>
        <dbReference type="ARBA" id="ARBA00004370"/>
    </source>
</evidence>
<keyword evidence="10" id="KW-1185">Reference proteome</keyword>
<dbReference type="GO" id="GO:0016477">
    <property type="term" value="P:cell migration"/>
    <property type="evidence" value="ECO:0007669"/>
    <property type="project" value="TreeGrafter"/>
</dbReference>
<dbReference type="PANTHER" id="PTHR24027">
    <property type="entry name" value="CADHERIN-23"/>
    <property type="match status" value="1"/>
</dbReference>
<reference evidence="9 10" key="2">
    <citation type="submission" date="2019-01" db="EMBL/GenBank/DDBJ databases">
        <title>The decoding of complex shrimp genome reveals the adaptation for benthos swimmer, frequently molting mechanism and breeding impact on genome.</title>
        <authorList>
            <person name="Sun Y."/>
            <person name="Gao Y."/>
            <person name="Yu Y."/>
        </authorList>
    </citation>
    <scope>NUCLEOTIDE SEQUENCE [LARGE SCALE GENOMIC DNA]</scope>
    <source>
        <tissue evidence="9">Muscle</tissue>
    </source>
</reference>
<feature type="region of interest" description="Disordered" evidence="6">
    <location>
        <begin position="511"/>
        <end position="557"/>
    </location>
</feature>
<proteinExistence type="predicted"/>
<dbReference type="SUPFAM" id="SSF49313">
    <property type="entry name" value="Cadherin-like"/>
    <property type="match status" value="2"/>
</dbReference>
<dbReference type="SMART" id="SM00112">
    <property type="entry name" value="CA"/>
    <property type="match status" value="2"/>
</dbReference>
<dbReference type="Gene3D" id="2.60.40.60">
    <property type="entry name" value="Cadherins"/>
    <property type="match status" value="2"/>
</dbReference>
<dbReference type="InterPro" id="IPR039808">
    <property type="entry name" value="Cadherin"/>
</dbReference>
<dbReference type="GO" id="GO:0007156">
    <property type="term" value="P:homophilic cell adhesion via plasma membrane adhesion molecules"/>
    <property type="evidence" value="ECO:0007669"/>
    <property type="project" value="InterPro"/>
</dbReference>
<gene>
    <name evidence="9" type="ORF">C7M84_022934</name>
</gene>
<reference evidence="9 10" key="1">
    <citation type="submission" date="2018-04" db="EMBL/GenBank/DDBJ databases">
        <authorList>
            <person name="Zhang X."/>
            <person name="Yuan J."/>
            <person name="Li F."/>
            <person name="Xiang J."/>
        </authorList>
    </citation>
    <scope>NUCLEOTIDE SEQUENCE [LARGE SCALE GENOMIC DNA]</scope>
    <source>
        <tissue evidence="9">Muscle</tissue>
    </source>
</reference>
<keyword evidence="3 5" id="KW-0106">Calcium</keyword>
<dbReference type="InterPro" id="IPR015919">
    <property type="entry name" value="Cadherin-like_sf"/>
</dbReference>
<comment type="subcellular location">
    <subcellularLocation>
        <location evidence="1">Membrane</location>
    </subcellularLocation>
</comment>
<dbReference type="Pfam" id="PF00028">
    <property type="entry name" value="Cadherin"/>
    <property type="match status" value="1"/>
</dbReference>
<dbReference type="GO" id="GO:0005509">
    <property type="term" value="F:calcium ion binding"/>
    <property type="evidence" value="ECO:0007669"/>
    <property type="project" value="UniProtKB-UniRule"/>
</dbReference>
<evidence type="ECO:0000313" key="9">
    <source>
        <dbReference type="EMBL" id="ROT83884.1"/>
    </source>
</evidence>
<dbReference type="CDD" id="cd11304">
    <property type="entry name" value="Cadherin_repeat"/>
    <property type="match status" value="2"/>
</dbReference>
<protein>
    <recommendedName>
        <fullName evidence="8">Cadherin domain-containing protein</fullName>
    </recommendedName>
</protein>
<feature type="transmembrane region" description="Helical" evidence="7">
    <location>
        <begin position="267"/>
        <end position="293"/>
    </location>
</feature>
<dbReference type="PROSITE" id="PS50268">
    <property type="entry name" value="CADHERIN_2"/>
    <property type="match status" value="1"/>
</dbReference>
<evidence type="ECO:0000256" key="6">
    <source>
        <dbReference type="SAM" id="MobiDB-lite"/>
    </source>
</evidence>
<keyword evidence="2" id="KW-0677">Repeat</keyword>
<dbReference type="GO" id="GO:0008013">
    <property type="term" value="F:beta-catenin binding"/>
    <property type="evidence" value="ECO:0007669"/>
    <property type="project" value="TreeGrafter"/>
</dbReference>
<evidence type="ECO:0000256" key="4">
    <source>
        <dbReference type="ARBA" id="ARBA00023136"/>
    </source>
</evidence>
<dbReference type="Proteomes" id="UP000283509">
    <property type="component" value="Unassembled WGS sequence"/>
</dbReference>